<dbReference type="EMBL" id="FMWB01000002">
    <property type="protein sequence ID" value="SCZ26155.1"/>
    <property type="molecule type" value="Genomic_DNA"/>
</dbReference>
<evidence type="ECO:0000256" key="1">
    <source>
        <dbReference type="SAM" id="Coils"/>
    </source>
</evidence>
<dbReference type="RefSeq" id="WP_256326388.1">
    <property type="nucleotide sequence ID" value="NZ_CP183397.1"/>
</dbReference>
<dbReference type="AlphaFoldDB" id="A0A1G5MLS0"/>
<name>A0A1G5MLS0_9PSED</name>
<dbReference type="Proteomes" id="UP000183046">
    <property type="component" value="Unassembled WGS sequence"/>
</dbReference>
<gene>
    <name evidence="2" type="ORF">SAMN05216279_102318</name>
</gene>
<sequence>MLTPAALAVPNLTRETTAPMLDNTLSELETAIRDLLQRNQRLTARTQELEQALLAARDENDTLQLSLLEQEEHGASTRQRVEGLLALLSAQSVEQAVAADAEQRHAASVE</sequence>
<evidence type="ECO:0000313" key="2">
    <source>
        <dbReference type="EMBL" id="SCZ26155.1"/>
    </source>
</evidence>
<organism evidence="2 3">
    <name type="scientific">Pseudomonas oryzihabitans</name>
    <dbReference type="NCBI Taxonomy" id="47885"/>
    <lineage>
        <taxon>Bacteria</taxon>
        <taxon>Pseudomonadati</taxon>
        <taxon>Pseudomonadota</taxon>
        <taxon>Gammaproteobacteria</taxon>
        <taxon>Pseudomonadales</taxon>
        <taxon>Pseudomonadaceae</taxon>
        <taxon>Pseudomonas</taxon>
    </lineage>
</organism>
<accession>A0A1G5MLS0</accession>
<evidence type="ECO:0000313" key="3">
    <source>
        <dbReference type="Proteomes" id="UP000183046"/>
    </source>
</evidence>
<keyword evidence="1" id="KW-0175">Coiled coil</keyword>
<protein>
    <submittedName>
        <fullName evidence="2">Uncharacterized protein</fullName>
    </submittedName>
</protein>
<feature type="coiled-coil region" evidence="1">
    <location>
        <begin position="25"/>
        <end position="66"/>
    </location>
</feature>
<comment type="caution">
    <text evidence="2">The sequence shown here is derived from an EMBL/GenBank/DDBJ whole genome shotgun (WGS) entry which is preliminary data.</text>
</comment>
<proteinExistence type="predicted"/>
<reference evidence="3" key="1">
    <citation type="submission" date="2016-10" db="EMBL/GenBank/DDBJ databases">
        <authorList>
            <person name="de Groot N.N."/>
        </authorList>
    </citation>
    <scope>NUCLEOTIDE SEQUENCE [LARGE SCALE GENOMIC DNA]</scope>
    <source>
        <strain evidence="3">DSM 15758</strain>
    </source>
</reference>